<organism evidence="5 6">
    <name type="scientific">Caenispirillum salinarum AK4</name>
    <dbReference type="NCBI Taxonomy" id="1238182"/>
    <lineage>
        <taxon>Bacteria</taxon>
        <taxon>Pseudomonadati</taxon>
        <taxon>Pseudomonadota</taxon>
        <taxon>Alphaproteobacteria</taxon>
        <taxon>Rhodospirillales</taxon>
        <taxon>Novispirillaceae</taxon>
        <taxon>Caenispirillum</taxon>
    </lineage>
</organism>
<dbReference type="CDD" id="cd01448">
    <property type="entry name" value="TST_Repeat_1"/>
    <property type="match status" value="1"/>
</dbReference>
<dbReference type="PANTHER" id="PTHR11364:SF27">
    <property type="entry name" value="SULFURTRANSFERASE"/>
    <property type="match status" value="1"/>
</dbReference>
<sequence length="317" mass="33573">MRTLYIAASAAVLLAAGTAAAQAEGLTDRPLVDPAWLESNLNADNLVVIDIRDPEYDKDGKPKGPVPYTQGHVPGSVAAPYVGYAWRTKTDGTPGMLPTVPTLEEKIGALGIDEDTHVVIIPAGEDSSDFGSATRVYWTFKVMGHDEVSILEGGHKAWVAAGKPLSTEGTQPAPAIFEAEFRPELIATADDVRQALDGKAALVDARPTEQYLGQAKSPVAKVAGTIPGSANIANGLFYDGKTAQFAEPSDIDSLLEQVGIEKDQPQIAYCNTGHWASVAWFGLSEVAGAENVSMYDGSLAEWTKDAENPMVVYGNTN</sequence>
<keyword evidence="6" id="KW-1185">Reference proteome</keyword>
<dbReference type="CDD" id="cd01449">
    <property type="entry name" value="TST_Repeat_2"/>
    <property type="match status" value="1"/>
</dbReference>
<comment type="caution">
    <text evidence="5">The sequence shown here is derived from an EMBL/GenBank/DDBJ whole genome shotgun (WGS) entry which is preliminary data.</text>
</comment>
<dbReference type="PATRIC" id="fig|1238182.3.peg.4131"/>
<dbReference type="GO" id="GO:0004792">
    <property type="term" value="F:thiosulfate-cyanide sulfurtransferase activity"/>
    <property type="evidence" value="ECO:0007669"/>
    <property type="project" value="TreeGrafter"/>
</dbReference>
<dbReference type="InterPro" id="IPR045078">
    <property type="entry name" value="TST/MPST-like"/>
</dbReference>
<feature type="signal peptide" evidence="3">
    <location>
        <begin position="1"/>
        <end position="23"/>
    </location>
</feature>
<accession>K9GL38</accession>
<evidence type="ECO:0000256" key="3">
    <source>
        <dbReference type="SAM" id="SignalP"/>
    </source>
</evidence>
<keyword evidence="2" id="KW-0677">Repeat</keyword>
<dbReference type="PANTHER" id="PTHR11364">
    <property type="entry name" value="THIOSULFATE SULFERTANSFERASE"/>
    <property type="match status" value="1"/>
</dbReference>
<dbReference type="EMBL" id="ANHY01000024">
    <property type="protein sequence ID" value="EKV26710.1"/>
    <property type="molecule type" value="Genomic_DNA"/>
</dbReference>
<dbReference type="RefSeq" id="WP_009542572.1">
    <property type="nucleotide sequence ID" value="NZ_ANHY01000024.1"/>
</dbReference>
<dbReference type="SUPFAM" id="SSF52821">
    <property type="entry name" value="Rhodanese/Cell cycle control phosphatase"/>
    <property type="match status" value="2"/>
</dbReference>
<protein>
    <submittedName>
        <fullName evidence="5">Rhodanese-related sulfurtransferase</fullName>
    </submittedName>
</protein>
<evidence type="ECO:0000259" key="4">
    <source>
        <dbReference type="PROSITE" id="PS50206"/>
    </source>
</evidence>
<evidence type="ECO:0000256" key="2">
    <source>
        <dbReference type="ARBA" id="ARBA00022737"/>
    </source>
</evidence>
<dbReference type="OrthoDB" id="9781034at2"/>
<feature type="domain" description="Rhodanese" evidence="4">
    <location>
        <begin position="42"/>
        <end position="167"/>
    </location>
</feature>
<dbReference type="Gene3D" id="3.40.250.10">
    <property type="entry name" value="Rhodanese-like domain"/>
    <property type="match status" value="2"/>
</dbReference>
<evidence type="ECO:0000313" key="6">
    <source>
        <dbReference type="Proteomes" id="UP000009881"/>
    </source>
</evidence>
<reference evidence="5 6" key="1">
    <citation type="journal article" date="2013" name="Genome Announc.">
        <title>Draft Genome Sequence of an Alphaproteobacterium, Caenispirillum salinarum AK4(T), Isolated from a Solar Saltern.</title>
        <authorList>
            <person name="Khatri I."/>
            <person name="Singh A."/>
            <person name="Korpole S."/>
            <person name="Pinnaka A.K."/>
            <person name="Subramanian S."/>
        </authorList>
    </citation>
    <scope>NUCLEOTIDE SEQUENCE [LARGE SCALE GENOMIC DNA]</scope>
    <source>
        <strain evidence="5 6">AK4</strain>
    </source>
</reference>
<dbReference type="eggNOG" id="COG2897">
    <property type="taxonomic scope" value="Bacteria"/>
</dbReference>
<evidence type="ECO:0000313" key="5">
    <source>
        <dbReference type="EMBL" id="EKV26710.1"/>
    </source>
</evidence>
<gene>
    <name evidence="5" type="ORF">C882_2177</name>
</gene>
<name>K9GL38_9PROT</name>
<dbReference type="Proteomes" id="UP000009881">
    <property type="component" value="Unassembled WGS sequence"/>
</dbReference>
<keyword evidence="1 5" id="KW-0808">Transferase</keyword>
<feature type="chain" id="PRO_5003929244" evidence="3">
    <location>
        <begin position="24"/>
        <end position="317"/>
    </location>
</feature>
<feature type="domain" description="Rhodanese" evidence="4">
    <location>
        <begin position="196"/>
        <end position="311"/>
    </location>
</feature>
<proteinExistence type="predicted"/>
<dbReference type="PROSITE" id="PS50206">
    <property type="entry name" value="RHODANESE_3"/>
    <property type="match status" value="2"/>
</dbReference>
<dbReference type="AlphaFoldDB" id="K9GL38"/>
<evidence type="ECO:0000256" key="1">
    <source>
        <dbReference type="ARBA" id="ARBA00022679"/>
    </source>
</evidence>
<dbReference type="InterPro" id="IPR001763">
    <property type="entry name" value="Rhodanese-like_dom"/>
</dbReference>
<dbReference type="InterPro" id="IPR036873">
    <property type="entry name" value="Rhodanese-like_dom_sf"/>
</dbReference>
<dbReference type="STRING" id="1238182.C882_2177"/>
<dbReference type="Pfam" id="PF00581">
    <property type="entry name" value="Rhodanese"/>
    <property type="match status" value="2"/>
</dbReference>
<keyword evidence="3" id="KW-0732">Signal</keyword>
<dbReference type="SMART" id="SM00450">
    <property type="entry name" value="RHOD"/>
    <property type="match status" value="2"/>
</dbReference>